<protein>
    <submittedName>
        <fullName evidence="1">Uncharacterized protein</fullName>
    </submittedName>
</protein>
<proteinExistence type="predicted"/>
<organism evidence="1 2">
    <name type="scientific">Aaosphaeria arxii CBS 175.79</name>
    <dbReference type="NCBI Taxonomy" id="1450172"/>
    <lineage>
        <taxon>Eukaryota</taxon>
        <taxon>Fungi</taxon>
        <taxon>Dikarya</taxon>
        <taxon>Ascomycota</taxon>
        <taxon>Pezizomycotina</taxon>
        <taxon>Dothideomycetes</taxon>
        <taxon>Pleosporomycetidae</taxon>
        <taxon>Pleosporales</taxon>
        <taxon>Pleosporales incertae sedis</taxon>
        <taxon>Aaosphaeria</taxon>
    </lineage>
</organism>
<dbReference type="Proteomes" id="UP000799778">
    <property type="component" value="Unassembled WGS sequence"/>
</dbReference>
<evidence type="ECO:0000313" key="1">
    <source>
        <dbReference type="EMBL" id="KAF2021699.1"/>
    </source>
</evidence>
<accession>A0A6A5Y8P1</accession>
<dbReference type="AlphaFoldDB" id="A0A6A5Y8P1"/>
<keyword evidence="2" id="KW-1185">Reference proteome</keyword>
<reference evidence="1" key="1">
    <citation type="journal article" date="2020" name="Stud. Mycol.">
        <title>101 Dothideomycetes genomes: a test case for predicting lifestyles and emergence of pathogens.</title>
        <authorList>
            <person name="Haridas S."/>
            <person name="Albert R."/>
            <person name="Binder M."/>
            <person name="Bloem J."/>
            <person name="Labutti K."/>
            <person name="Salamov A."/>
            <person name="Andreopoulos B."/>
            <person name="Baker S."/>
            <person name="Barry K."/>
            <person name="Bills G."/>
            <person name="Bluhm B."/>
            <person name="Cannon C."/>
            <person name="Castanera R."/>
            <person name="Culley D."/>
            <person name="Daum C."/>
            <person name="Ezra D."/>
            <person name="Gonzalez J."/>
            <person name="Henrissat B."/>
            <person name="Kuo A."/>
            <person name="Liang C."/>
            <person name="Lipzen A."/>
            <person name="Lutzoni F."/>
            <person name="Magnuson J."/>
            <person name="Mondo S."/>
            <person name="Nolan M."/>
            <person name="Ohm R."/>
            <person name="Pangilinan J."/>
            <person name="Park H.-J."/>
            <person name="Ramirez L."/>
            <person name="Alfaro M."/>
            <person name="Sun H."/>
            <person name="Tritt A."/>
            <person name="Yoshinaga Y."/>
            <person name="Zwiers L.-H."/>
            <person name="Turgeon B."/>
            <person name="Goodwin S."/>
            <person name="Spatafora J."/>
            <person name="Crous P."/>
            <person name="Grigoriev I."/>
        </authorList>
    </citation>
    <scope>NUCLEOTIDE SEQUENCE</scope>
    <source>
        <strain evidence="1">CBS 175.79</strain>
    </source>
</reference>
<dbReference type="RefSeq" id="XP_033390038.1">
    <property type="nucleotide sequence ID" value="XM_033522470.1"/>
</dbReference>
<dbReference type="EMBL" id="ML978066">
    <property type="protein sequence ID" value="KAF2021699.1"/>
    <property type="molecule type" value="Genomic_DNA"/>
</dbReference>
<dbReference type="GeneID" id="54279867"/>
<name>A0A6A5Y8P1_9PLEO</name>
<gene>
    <name evidence="1" type="ORF">BU24DRAFT_25852</name>
</gene>
<sequence>MRTFHKPALAWCTLPLSHSKHPPVALCLFLIANTRRCALPVSYSEHPPLRFTNLQRSFRTCSNFELQHHHLLHIALAHCALKSPSNYNFLLTLSTDGSCYLLRDSHQPRNVGHYTSQ</sequence>
<evidence type="ECO:0000313" key="2">
    <source>
        <dbReference type="Proteomes" id="UP000799778"/>
    </source>
</evidence>